<proteinExistence type="predicted"/>
<accession>A0A4C1UNS6</accession>
<keyword evidence="4" id="KW-1185">Reference proteome</keyword>
<protein>
    <submittedName>
        <fullName evidence="3">Uncharacterized protein</fullName>
    </submittedName>
</protein>
<dbReference type="AlphaFoldDB" id="A0A4C1UNS6"/>
<organism evidence="3 4">
    <name type="scientific">Eumeta variegata</name>
    <name type="common">Bagworm moth</name>
    <name type="synonym">Eumeta japonica</name>
    <dbReference type="NCBI Taxonomy" id="151549"/>
    <lineage>
        <taxon>Eukaryota</taxon>
        <taxon>Metazoa</taxon>
        <taxon>Ecdysozoa</taxon>
        <taxon>Arthropoda</taxon>
        <taxon>Hexapoda</taxon>
        <taxon>Insecta</taxon>
        <taxon>Pterygota</taxon>
        <taxon>Neoptera</taxon>
        <taxon>Endopterygota</taxon>
        <taxon>Lepidoptera</taxon>
        <taxon>Glossata</taxon>
        <taxon>Ditrysia</taxon>
        <taxon>Tineoidea</taxon>
        <taxon>Psychidae</taxon>
        <taxon>Oiketicinae</taxon>
        <taxon>Eumeta</taxon>
    </lineage>
</organism>
<reference evidence="3 4" key="1">
    <citation type="journal article" date="2019" name="Commun. Biol.">
        <title>The bagworm genome reveals a unique fibroin gene that provides high tensile strength.</title>
        <authorList>
            <person name="Kono N."/>
            <person name="Nakamura H."/>
            <person name="Ohtoshi R."/>
            <person name="Tomita M."/>
            <person name="Numata K."/>
            <person name="Arakawa K."/>
        </authorList>
    </citation>
    <scope>NUCLEOTIDE SEQUENCE [LARGE SCALE GENOMIC DNA]</scope>
</reference>
<feature type="region of interest" description="Disordered" evidence="1">
    <location>
        <begin position="80"/>
        <end position="144"/>
    </location>
</feature>
<dbReference type="OrthoDB" id="8192989at2759"/>
<keyword evidence="2" id="KW-0732">Signal</keyword>
<feature type="compositionally biased region" description="Basic and acidic residues" evidence="1">
    <location>
        <begin position="128"/>
        <end position="142"/>
    </location>
</feature>
<evidence type="ECO:0000256" key="2">
    <source>
        <dbReference type="SAM" id="SignalP"/>
    </source>
</evidence>
<feature type="chain" id="PRO_5020040451" evidence="2">
    <location>
        <begin position="26"/>
        <end position="161"/>
    </location>
</feature>
<dbReference type="Proteomes" id="UP000299102">
    <property type="component" value="Unassembled WGS sequence"/>
</dbReference>
<evidence type="ECO:0000256" key="1">
    <source>
        <dbReference type="SAM" id="MobiDB-lite"/>
    </source>
</evidence>
<sequence length="161" mass="17455">MANYKRIVCEAAVVWALLALHAATAAPTPDCEHHYDQRQNGTENYRLNIDGVVIAVAPAESLLAAASDIDFSDLLDLDDFSELTQKPPSKPSADRPSQAPEPSTAASSADQSSSTPAAGDNKGPDLNLEQKEVSRKKQEKAQRLKMRLANVLTLLRKNSHH</sequence>
<feature type="signal peptide" evidence="2">
    <location>
        <begin position="1"/>
        <end position="25"/>
    </location>
</feature>
<dbReference type="EMBL" id="BGZK01000201">
    <property type="protein sequence ID" value="GBP27989.1"/>
    <property type="molecule type" value="Genomic_DNA"/>
</dbReference>
<evidence type="ECO:0000313" key="3">
    <source>
        <dbReference type="EMBL" id="GBP27989.1"/>
    </source>
</evidence>
<feature type="compositionally biased region" description="Low complexity" evidence="1">
    <location>
        <begin position="102"/>
        <end position="118"/>
    </location>
</feature>
<name>A0A4C1UNS6_EUMVA</name>
<comment type="caution">
    <text evidence="3">The sequence shown here is derived from an EMBL/GenBank/DDBJ whole genome shotgun (WGS) entry which is preliminary data.</text>
</comment>
<gene>
    <name evidence="3" type="ORF">EVAR_83620_1</name>
</gene>
<evidence type="ECO:0000313" key="4">
    <source>
        <dbReference type="Proteomes" id="UP000299102"/>
    </source>
</evidence>